<proteinExistence type="predicted"/>
<name>A0A6A6TTI8_9PEZI</name>
<evidence type="ECO:0000256" key="1">
    <source>
        <dbReference type="SAM" id="MobiDB-lite"/>
    </source>
</evidence>
<feature type="compositionally biased region" description="Acidic residues" evidence="1">
    <location>
        <begin position="159"/>
        <end position="168"/>
    </location>
</feature>
<feature type="region of interest" description="Disordered" evidence="1">
    <location>
        <begin position="149"/>
        <end position="168"/>
    </location>
</feature>
<evidence type="ECO:0000313" key="3">
    <source>
        <dbReference type="Proteomes" id="UP000799302"/>
    </source>
</evidence>
<dbReference type="AlphaFoldDB" id="A0A6A6TTI8"/>
<gene>
    <name evidence="2" type="ORF">BT63DRAFT_419183</name>
</gene>
<reference evidence="2" key="1">
    <citation type="journal article" date="2020" name="Stud. Mycol.">
        <title>101 Dothideomycetes genomes: a test case for predicting lifestyles and emergence of pathogens.</title>
        <authorList>
            <person name="Haridas S."/>
            <person name="Albert R."/>
            <person name="Binder M."/>
            <person name="Bloem J."/>
            <person name="Labutti K."/>
            <person name="Salamov A."/>
            <person name="Andreopoulos B."/>
            <person name="Baker S."/>
            <person name="Barry K."/>
            <person name="Bills G."/>
            <person name="Bluhm B."/>
            <person name="Cannon C."/>
            <person name="Castanera R."/>
            <person name="Culley D."/>
            <person name="Daum C."/>
            <person name="Ezra D."/>
            <person name="Gonzalez J."/>
            <person name="Henrissat B."/>
            <person name="Kuo A."/>
            <person name="Liang C."/>
            <person name="Lipzen A."/>
            <person name="Lutzoni F."/>
            <person name="Magnuson J."/>
            <person name="Mondo S."/>
            <person name="Nolan M."/>
            <person name="Ohm R."/>
            <person name="Pangilinan J."/>
            <person name="Park H.-J."/>
            <person name="Ramirez L."/>
            <person name="Alfaro M."/>
            <person name="Sun H."/>
            <person name="Tritt A."/>
            <person name="Yoshinaga Y."/>
            <person name="Zwiers L.-H."/>
            <person name="Turgeon B."/>
            <person name="Goodwin S."/>
            <person name="Spatafora J."/>
            <person name="Crous P."/>
            <person name="Grigoriev I."/>
        </authorList>
    </citation>
    <scope>NUCLEOTIDE SEQUENCE</scope>
    <source>
        <strain evidence="2">CBS 115976</strain>
    </source>
</reference>
<sequence length="168" mass="18481">MTYSSITKNLGDIERKLTKSIKILEKQEKMSVGDTIKLARKTNSIVSTINKGIKDYENYTPSEDEAKKIFDQMTKVVDQTEKQLTLLVSNKAHFEKLHVGGLVKKNMGKSDEASARLAEVMLTKAPASLKPQAEELNKRRVDGFAKGKAAFASATGGEDQAEGEDDSD</sequence>
<keyword evidence="3" id="KW-1185">Reference proteome</keyword>
<dbReference type="OrthoDB" id="4841197at2759"/>
<organism evidence="2 3">
    <name type="scientific">Microthyrium microscopicum</name>
    <dbReference type="NCBI Taxonomy" id="703497"/>
    <lineage>
        <taxon>Eukaryota</taxon>
        <taxon>Fungi</taxon>
        <taxon>Dikarya</taxon>
        <taxon>Ascomycota</taxon>
        <taxon>Pezizomycotina</taxon>
        <taxon>Dothideomycetes</taxon>
        <taxon>Dothideomycetes incertae sedis</taxon>
        <taxon>Microthyriales</taxon>
        <taxon>Microthyriaceae</taxon>
        <taxon>Microthyrium</taxon>
    </lineage>
</organism>
<protein>
    <submittedName>
        <fullName evidence="2">Uncharacterized protein</fullName>
    </submittedName>
</protein>
<dbReference type="InterPro" id="IPR021054">
    <property type="entry name" value="Cell_wall_mannoprotein_1"/>
</dbReference>
<dbReference type="PANTHER" id="PTHR38123">
    <property type="entry name" value="CELL WALL SERINE-THREONINE-RICH GALACTOMANNOPROTEIN MP1 (AFU_ORTHOLOGUE AFUA_4G03240)"/>
    <property type="match status" value="1"/>
</dbReference>
<accession>A0A6A6TTI8</accession>
<dbReference type="Gene3D" id="1.20.1280.140">
    <property type="match status" value="1"/>
</dbReference>
<dbReference type="GO" id="GO:0005576">
    <property type="term" value="C:extracellular region"/>
    <property type="evidence" value="ECO:0007669"/>
    <property type="project" value="TreeGrafter"/>
</dbReference>
<dbReference type="PANTHER" id="PTHR38123:SF1">
    <property type="entry name" value="HYDROPHOBIC SURFACE BINDING PROTEIN"/>
    <property type="match status" value="1"/>
</dbReference>
<dbReference type="EMBL" id="MU004246">
    <property type="protein sequence ID" value="KAF2663375.1"/>
    <property type="molecule type" value="Genomic_DNA"/>
</dbReference>
<evidence type="ECO:0000313" key="2">
    <source>
        <dbReference type="EMBL" id="KAF2663375.1"/>
    </source>
</evidence>
<dbReference type="Proteomes" id="UP000799302">
    <property type="component" value="Unassembled WGS sequence"/>
</dbReference>
<dbReference type="Pfam" id="PF12296">
    <property type="entry name" value="HsbA"/>
    <property type="match status" value="1"/>
</dbReference>